<accession>A0ABS9X6S6</accession>
<comment type="caution">
    <text evidence="1">The sequence shown here is derived from an EMBL/GenBank/DDBJ whole genome shotgun (WGS) entry which is preliminary data.</text>
</comment>
<proteinExistence type="predicted"/>
<dbReference type="Proteomes" id="UP001139646">
    <property type="component" value="Unassembled WGS sequence"/>
</dbReference>
<evidence type="ECO:0000313" key="2">
    <source>
        <dbReference type="Proteomes" id="UP001139646"/>
    </source>
</evidence>
<gene>
    <name evidence="1" type="ORF">L3081_23370</name>
</gene>
<dbReference type="RefSeq" id="WP_242288689.1">
    <property type="nucleotide sequence ID" value="NZ_JAKKSL010000006.1"/>
</dbReference>
<protein>
    <recommendedName>
        <fullName evidence="3">Discoidin domain-containing protein</fullName>
    </recommendedName>
</protein>
<evidence type="ECO:0008006" key="3">
    <source>
        <dbReference type="Google" id="ProtNLM"/>
    </source>
</evidence>
<reference evidence="1" key="1">
    <citation type="submission" date="2022-01" db="EMBL/GenBank/DDBJ databases">
        <title>Colwellia maritima, isolated from seawater.</title>
        <authorList>
            <person name="Kristyanto S."/>
            <person name="Jung J."/>
            <person name="Jeon C.O."/>
        </authorList>
    </citation>
    <scope>NUCLEOTIDE SEQUENCE</scope>
    <source>
        <strain evidence="1">MSW7</strain>
    </source>
</reference>
<sequence>MILTLQQKKSVGDRHSSVYPLSLVFSVLLFLILLSGCENADDKTSLPQHKSVPIAVAADLTTKAKSIALDNKQGTSVFAPTVDNKRTDIWLGGAPPINKRASGINTYYHIKPEGNPNQIVMTLRFEGIKFDDARVEFRTLDGAKFKEKDQQTQWRLKANTASEVTFTIVVPDGISYLSLDTFQNNQGASRAFILKVPEKMKR</sequence>
<organism evidence="1 2">
    <name type="scientific">Colwellia maritima</name>
    <dbReference type="NCBI Taxonomy" id="2912588"/>
    <lineage>
        <taxon>Bacteria</taxon>
        <taxon>Pseudomonadati</taxon>
        <taxon>Pseudomonadota</taxon>
        <taxon>Gammaproteobacteria</taxon>
        <taxon>Alteromonadales</taxon>
        <taxon>Colwelliaceae</taxon>
        <taxon>Colwellia</taxon>
    </lineage>
</organism>
<keyword evidence="2" id="KW-1185">Reference proteome</keyword>
<name>A0ABS9X6S6_9GAMM</name>
<evidence type="ECO:0000313" key="1">
    <source>
        <dbReference type="EMBL" id="MCI2285780.1"/>
    </source>
</evidence>
<dbReference type="EMBL" id="JAKKSL010000006">
    <property type="protein sequence ID" value="MCI2285780.1"/>
    <property type="molecule type" value="Genomic_DNA"/>
</dbReference>